<evidence type="ECO:0000256" key="1">
    <source>
        <dbReference type="SAM" id="MobiDB-lite"/>
    </source>
</evidence>
<reference evidence="2 3" key="1">
    <citation type="submission" date="2018-02" db="EMBL/GenBank/DDBJ databases">
        <title>The genomes of Aspergillus section Nigri reveals drivers in fungal speciation.</title>
        <authorList>
            <consortium name="DOE Joint Genome Institute"/>
            <person name="Vesth T.C."/>
            <person name="Nybo J."/>
            <person name="Theobald S."/>
            <person name="Brandl J."/>
            <person name="Frisvad J.C."/>
            <person name="Nielsen K.F."/>
            <person name="Lyhne E.K."/>
            <person name="Kogle M.E."/>
            <person name="Kuo A."/>
            <person name="Riley R."/>
            <person name="Clum A."/>
            <person name="Nolan M."/>
            <person name="Lipzen A."/>
            <person name="Salamov A."/>
            <person name="Henrissat B."/>
            <person name="Wiebenga A."/>
            <person name="De vries R.P."/>
            <person name="Grigoriev I.V."/>
            <person name="Mortensen U.H."/>
            <person name="Andersen M.R."/>
            <person name="Baker S.E."/>
        </authorList>
    </citation>
    <scope>NUCLEOTIDE SEQUENCE [LARGE SCALE GENOMIC DNA]</scope>
    <source>
        <strain evidence="2 3">CBS 114.51</strain>
    </source>
</reference>
<protein>
    <submittedName>
        <fullName evidence="2">Uncharacterized protein</fullName>
    </submittedName>
</protein>
<proteinExistence type="predicted"/>
<dbReference type="Proteomes" id="UP000249497">
    <property type="component" value="Unassembled WGS sequence"/>
</dbReference>
<accession>A0A8T8WV42</accession>
<organism evidence="2 3">
    <name type="scientific">Aspergillus japonicus CBS 114.51</name>
    <dbReference type="NCBI Taxonomy" id="1448312"/>
    <lineage>
        <taxon>Eukaryota</taxon>
        <taxon>Fungi</taxon>
        <taxon>Dikarya</taxon>
        <taxon>Ascomycota</taxon>
        <taxon>Pezizomycotina</taxon>
        <taxon>Eurotiomycetes</taxon>
        <taxon>Eurotiomycetidae</taxon>
        <taxon>Eurotiales</taxon>
        <taxon>Aspergillaceae</taxon>
        <taxon>Aspergillus</taxon>
        <taxon>Aspergillus subgen. Circumdati</taxon>
    </lineage>
</organism>
<dbReference type="EMBL" id="KZ824813">
    <property type="protein sequence ID" value="RAH79530.1"/>
    <property type="molecule type" value="Genomic_DNA"/>
</dbReference>
<evidence type="ECO:0000313" key="2">
    <source>
        <dbReference type="EMBL" id="RAH79530.1"/>
    </source>
</evidence>
<keyword evidence="3" id="KW-1185">Reference proteome</keyword>
<feature type="region of interest" description="Disordered" evidence="1">
    <location>
        <begin position="75"/>
        <end position="99"/>
    </location>
</feature>
<evidence type="ECO:0000313" key="3">
    <source>
        <dbReference type="Proteomes" id="UP000249497"/>
    </source>
</evidence>
<gene>
    <name evidence="2" type="ORF">BO86DRAFT_366479</name>
</gene>
<dbReference type="RefSeq" id="XP_025525424.1">
    <property type="nucleotide sequence ID" value="XM_025670103.1"/>
</dbReference>
<dbReference type="GeneID" id="37173795"/>
<dbReference type="AlphaFoldDB" id="A0A8T8WV42"/>
<dbReference type="OrthoDB" id="3531694at2759"/>
<name>A0A8T8WV42_ASPJA</name>
<feature type="non-terminal residue" evidence="2">
    <location>
        <position position="1"/>
    </location>
</feature>
<sequence>EARAGYSNTVSAASSSIEKKYPDIVEGRIQGTKPHLSSRDKTDAKNVVTVGYHSRNGTRYLSIHAHEDGTWKEFLSRAGQSASKSEGKDDPKSKSQGQA</sequence>